<dbReference type="PANTHER" id="PTHR43602">
    <property type="match status" value="1"/>
</dbReference>
<gene>
    <name evidence="7" type="ORF">FDT80_02545</name>
</gene>
<dbReference type="OrthoDB" id="9795613at2"/>
<evidence type="ECO:0000256" key="3">
    <source>
        <dbReference type="ARBA" id="ARBA00022946"/>
    </source>
</evidence>
<dbReference type="CDD" id="cd06558">
    <property type="entry name" value="crotonase-like"/>
    <property type="match status" value="1"/>
</dbReference>
<dbReference type="SUPFAM" id="SSF52096">
    <property type="entry name" value="ClpP/crotonase"/>
    <property type="match status" value="1"/>
</dbReference>
<dbReference type="PANTHER" id="PTHR43602:SF1">
    <property type="entry name" value="ENOYL-COA HYDRATASE DOMAIN-CONTAINING PROTEIN 3, MITOCHONDRIAL"/>
    <property type="match status" value="1"/>
</dbReference>
<keyword evidence="3" id="KW-0809">Transit peptide</keyword>
<evidence type="ECO:0000256" key="6">
    <source>
        <dbReference type="ARBA" id="ARBA00040545"/>
    </source>
</evidence>
<keyword evidence="7" id="KW-0456">Lyase</keyword>
<evidence type="ECO:0000313" key="8">
    <source>
        <dbReference type="Proteomes" id="UP000309550"/>
    </source>
</evidence>
<evidence type="ECO:0000256" key="5">
    <source>
        <dbReference type="ARBA" id="ARBA00037410"/>
    </source>
</evidence>
<evidence type="ECO:0000256" key="4">
    <source>
        <dbReference type="ARBA" id="ARBA00023098"/>
    </source>
</evidence>
<evidence type="ECO:0000256" key="1">
    <source>
        <dbReference type="ARBA" id="ARBA00005254"/>
    </source>
</evidence>
<dbReference type="InterPro" id="IPR014748">
    <property type="entry name" value="Enoyl-CoA_hydra_C"/>
</dbReference>
<sequence>MAILERNGTGGVVHLQMNAPERLNALSDAMLAALQTTLDEIAQDGSARVVVLSGAGKAFCAGHDLREMTAARQAEDGGAAAFKDLFDRCSGVMARIQSMPQPVIAQVHGIATAAGCQLVATCDMAVAADDTRFGVNGVNIGLFCSTPMVALTRNIPRKQAFEMLTTGNFISAARAETLGLINRAVPPETLAQETAALAAQVAGKLGVAVKIGKRAFYDQLDLTTAAAYAHTGAVMVQNMLQSDTEEGIAAFLEKRDPKWTQ</sequence>
<evidence type="ECO:0000256" key="2">
    <source>
        <dbReference type="ARBA" id="ARBA00022832"/>
    </source>
</evidence>
<comment type="function">
    <text evidence="5">May play a role in fatty acid biosynthesis and insulin sensitivity.</text>
</comment>
<name>A0A5S3QBN2_9RHOB</name>
<dbReference type="GO" id="GO:0006631">
    <property type="term" value="P:fatty acid metabolic process"/>
    <property type="evidence" value="ECO:0007669"/>
    <property type="project" value="UniProtKB-KW"/>
</dbReference>
<dbReference type="RefSeq" id="WP_138660664.1">
    <property type="nucleotide sequence ID" value="NZ_VANS01000001.1"/>
</dbReference>
<comment type="similarity">
    <text evidence="1">Belongs to the enoyl-CoA hydratase/isomerase family.</text>
</comment>
<keyword evidence="4" id="KW-0443">Lipid metabolism</keyword>
<comment type="caution">
    <text evidence="7">The sequence shown here is derived from an EMBL/GenBank/DDBJ whole genome shotgun (WGS) entry which is preliminary data.</text>
</comment>
<reference evidence="7 8" key="1">
    <citation type="submission" date="2019-05" db="EMBL/GenBank/DDBJ databases">
        <title>Sulfitobacter sabulilitoris sp. nov., isolated from a marine sand.</title>
        <authorList>
            <person name="Yoon J.-H."/>
        </authorList>
    </citation>
    <scope>NUCLEOTIDE SEQUENCE [LARGE SCALE GENOMIC DNA]</scope>
    <source>
        <strain evidence="7 8">HSMS-29</strain>
    </source>
</reference>
<dbReference type="Proteomes" id="UP000309550">
    <property type="component" value="Unassembled WGS sequence"/>
</dbReference>
<accession>A0A5S3QBN2</accession>
<dbReference type="AlphaFoldDB" id="A0A5S3QBN2"/>
<dbReference type="NCBIfam" id="NF006008">
    <property type="entry name" value="PRK08139.1"/>
    <property type="match status" value="1"/>
</dbReference>
<dbReference type="InterPro" id="IPR001753">
    <property type="entry name" value="Enoyl-CoA_hydra/iso"/>
</dbReference>
<dbReference type="Pfam" id="PF00378">
    <property type="entry name" value="ECH_1"/>
    <property type="match status" value="1"/>
</dbReference>
<evidence type="ECO:0000313" key="7">
    <source>
        <dbReference type="EMBL" id="TMM54492.1"/>
    </source>
</evidence>
<protein>
    <recommendedName>
        <fullName evidence="6">Enoyl-CoA hydratase domain-containing protein 3, mitochondrial</fullName>
    </recommendedName>
</protein>
<organism evidence="7 8">
    <name type="scientific">Sulfitobacter sabulilitoris</name>
    <dbReference type="NCBI Taxonomy" id="2562655"/>
    <lineage>
        <taxon>Bacteria</taxon>
        <taxon>Pseudomonadati</taxon>
        <taxon>Pseudomonadota</taxon>
        <taxon>Alphaproteobacteria</taxon>
        <taxon>Rhodobacterales</taxon>
        <taxon>Roseobacteraceae</taxon>
        <taxon>Sulfitobacter</taxon>
    </lineage>
</organism>
<dbReference type="InterPro" id="IPR052377">
    <property type="entry name" value="Mitochondrial_ECH-domain"/>
</dbReference>
<dbReference type="Gene3D" id="3.90.226.10">
    <property type="entry name" value="2-enoyl-CoA Hydratase, Chain A, domain 1"/>
    <property type="match status" value="1"/>
</dbReference>
<keyword evidence="8" id="KW-1185">Reference proteome</keyword>
<dbReference type="InterPro" id="IPR029045">
    <property type="entry name" value="ClpP/crotonase-like_dom_sf"/>
</dbReference>
<proteinExistence type="inferred from homology"/>
<dbReference type="GO" id="GO:0016836">
    <property type="term" value="F:hydro-lyase activity"/>
    <property type="evidence" value="ECO:0007669"/>
    <property type="project" value="TreeGrafter"/>
</dbReference>
<keyword evidence="2" id="KW-0276">Fatty acid metabolism</keyword>
<dbReference type="EMBL" id="VANS01000001">
    <property type="protein sequence ID" value="TMM54492.1"/>
    <property type="molecule type" value="Genomic_DNA"/>
</dbReference>
<dbReference type="Gene3D" id="1.10.12.10">
    <property type="entry name" value="Lyase 2-enoyl-coa Hydratase, Chain A, domain 2"/>
    <property type="match status" value="1"/>
</dbReference>